<comment type="subunit">
    <text evidence="13">Interacts with the Sec translocase complex via SecD. Specifically interacts with transmembrane segments of nascent integral membrane proteins during membrane integration.</text>
</comment>
<dbReference type="GO" id="GO:0051205">
    <property type="term" value="P:protein insertion into membrane"/>
    <property type="evidence" value="ECO:0007669"/>
    <property type="project" value="TreeGrafter"/>
</dbReference>
<dbReference type="CDD" id="cd20070">
    <property type="entry name" value="5TM_YidC_Alb3"/>
    <property type="match status" value="1"/>
</dbReference>
<evidence type="ECO:0000256" key="1">
    <source>
        <dbReference type="ARBA" id="ARBA00004429"/>
    </source>
</evidence>
<dbReference type="InterPro" id="IPR038221">
    <property type="entry name" value="YidC_periplasmic_sf"/>
</dbReference>
<sequence>MTDQKNLILAIALSLAILLGFQFLFPAPKPTTPSGQQQTTTAATTSTASPQAPTTVGGAAQAPMDRAQALAQSQRVKIEAPRVHGSINLTGGRIDDVTLRDYRETVDPNSPEIVLLTPLGGPSAYYADYGWAPADVSVQVPGAGTVWTADRDTLTADAPVTLSWDNGQGLVFKRTISIDANYMFTVVQSVVNNTDKPVQLAPYGRVLRFGTPVTQGYYVLHEGPYGVFNGTLEEKTYKDIQDDKAVKNSTTGGWLGFTDKYWLAALIPDQAVKVDTQFLHQSDGEGRYLATYQADAMTVAPGQTVDSTGRLFAGAKEVDLISSYADTLHITKFDFAIDFGWFWFLTKPFFKILAWIHSVVGNFGLSIMIFTLALKLLFYPLADKSYRSMAKMKALQPEMVKLRERFADDKAKQQQELMALYKREKVNPAAGCLPILIQIPVFFALYKVLLVTIEMRHAPFFGWMHDLSAPDPTTVFNLFGLIPWTPPAMLMIGAAPIIMGFTMFMQQKLNPAPADPVQAKVFMALPIVFTFMLAHFPVGLVVYWAWNNTLTILQQWSIMKRMHVKISGGVEEGAESPVALPPSVARKKNGNGDAKAPANRKPAGRKG</sequence>
<feature type="domain" description="Membrane insertase YidC/Oxa/ALB C-terminal" evidence="15">
    <location>
        <begin position="363"/>
        <end position="560"/>
    </location>
</feature>
<dbReference type="InterPro" id="IPR001708">
    <property type="entry name" value="YidC/ALB3/OXA1/COX18"/>
</dbReference>
<evidence type="ECO:0000256" key="6">
    <source>
        <dbReference type="ARBA" id="ARBA00022692"/>
    </source>
</evidence>
<dbReference type="InterPro" id="IPR028053">
    <property type="entry name" value="Membr_insert_YidC_N"/>
</dbReference>
<organism evidence="17 18">
    <name type="scientific">Inquilinus limosus</name>
    <dbReference type="NCBI Taxonomy" id="171674"/>
    <lineage>
        <taxon>Bacteria</taxon>
        <taxon>Pseudomonadati</taxon>
        <taxon>Pseudomonadota</taxon>
        <taxon>Alphaproteobacteria</taxon>
        <taxon>Rhodospirillales</taxon>
        <taxon>Rhodospirillaceae</taxon>
        <taxon>Inquilinus</taxon>
    </lineage>
</organism>
<accession>A0A211ZMJ4</accession>
<dbReference type="STRING" id="1122125.GCA_000423185_00993"/>
<keyword evidence="10 13" id="KW-0143">Chaperone</keyword>
<dbReference type="PRINTS" id="PR01900">
    <property type="entry name" value="YIDCPROTEIN"/>
</dbReference>
<evidence type="ECO:0000256" key="2">
    <source>
        <dbReference type="ARBA" id="ARBA00010527"/>
    </source>
</evidence>
<name>A0A211ZMJ4_9PROT</name>
<dbReference type="InterPro" id="IPR019998">
    <property type="entry name" value="Membr_insert_YidC"/>
</dbReference>
<evidence type="ECO:0000256" key="12">
    <source>
        <dbReference type="ARBA" id="ARBA00033342"/>
    </source>
</evidence>
<dbReference type="HAMAP" id="MF_01810">
    <property type="entry name" value="YidC_type1"/>
    <property type="match status" value="1"/>
</dbReference>
<dbReference type="GO" id="GO:0015031">
    <property type="term" value="P:protein transport"/>
    <property type="evidence" value="ECO:0007669"/>
    <property type="project" value="UniProtKB-KW"/>
</dbReference>
<evidence type="ECO:0000256" key="8">
    <source>
        <dbReference type="ARBA" id="ARBA00022989"/>
    </source>
</evidence>
<dbReference type="PANTHER" id="PTHR12428:SF65">
    <property type="entry name" value="CYTOCHROME C OXIDASE ASSEMBLY PROTEIN COX18, MITOCHONDRIAL"/>
    <property type="match status" value="1"/>
</dbReference>
<dbReference type="GO" id="GO:0032977">
    <property type="term" value="F:membrane insertase activity"/>
    <property type="evidence" value="ECO:0007669"/>
    <property type="project" value="InterPro"/>
</dbReference>
<dbReference type="RefSeq" id="WP_088151828.1">
    <property type="nucleotide sequence ID" value="NZ_NHON01000025.1"/>
</dbReference>
<evidence type="ECO:0000256" key="7">
    <source>
        <dbReference type="ARBA" id="ARBA00022927"/>
    </source>
</evidence>
<dbReference type="PRINTS" id="PR00701">
    <property type="entry name" value="60KDINNERMP"/>
</dbReference>
<dbReference type="InterPro" id="IPR047196">
    <property type="entry name" value="YidC_ALB_C"/>
</dbReference>
<dbReference type="OrthoDB" id="9780552at2"/>
<feature type="domain" description="Membrane insertase YidC N-terminal" evidence="16">
    <location>
        <begin position="75"/>
        <end position="351"/>
    </location>
</feature>
<dbReference type="Pfam" id="PF14849">
    <property type="entry name" value="YidC_periplas"/>
    <property type="match status" value="1"/>
</dbReference>
<feature type="compositionally biased region" description="Low complexity" evidence="14">
    <location>
        <begin position="32"/>
        <end position="55"/>
    </location>
</feature>
<evidence type="ECO:0000256" key="13">
    <source>
        <dbReference type="HAMAP-Rule" id="MF_01810"/>
    </source>
</evidence>
<dbReference type="NCBIfam" id="TIGR03592">
    <property type="entry name" value="yidC_oxa1_cterm"/>
    <property type="match status" value="1"/>
</dbReference>
<keyword evidence="9 13" id="KW-0472">Membrane</keyword>
<dbReference type="AlphaFoldDB" id="A0A211ZMJ4"/>
<dbReference type="NCBIfam" id="TIGR03593">
    <property type="entry name" value="yidC_nterm"/>
    <property type="match status" value="1"/>
</dbReference>
<gene>
    <name evidence="13" type="primary">yidC</name>
    <name evidence="17" type="ORF">BWR60_14970</name>
</gene>
<feature type="transmembrane region" description="Helical" evidence="13">
    <location>
        <begin position="475"/>
        <end position="501"/>
    </location>
</feature>
<dbReference type="InterPro" id="IPR028055">
    <property type="entry name" value="YidC/Oxa/ALB_C"/>
</dbReference>
<keyword evidence="8 13" id="KW-1133">Transmembrane helix</keyword>
<dbReference type="GO" id="GO:0005886">
    <property type="term" value="C:plasma membrane"/>
    <property type="evidence" value="ECO:0007669"/>
    <property type="project" value="UniProtKB-SubCell"/>
</dbReference>
<evidence type="ECO:0000256" key="11">
    <source>
        <dbReference type="ARBA" id="ARBA00033245"/>
    </source>
</evidence>
<feature type="transmembrane region" description="Helical" evidence="13">
    <location>
        <begin position="521"/>
        <end position="546"/>
    </location>
</feature>
<evidence type="ECO:0000256" key="3">
    <source>
        <dbReference type="ARBA" id="ARBA00015325"/>
    </source>
</evidence>
<evidence type="ECO:0000256" key="5">
    <source>
        <dbReference type="ARBA" id="ARBA00022475"/>
    </source>
</evidence>
<feature type="transmembrane region" description="Helical" evidence="13">
    <location>
        <begin position="355"/>
        <end position="382"/>
    </location>
</feature>
<keyword evidence="4 13" id="KW-0813">Transport</keyword>
<dbReference type="Gene3D" id="2.70.98.90">
    <property type="match status" value="1"/>
</dbReference>
<keyword evidence="5 13" id="KW-1003">Cell membrane</keyword>
<proteinExistence type="inferred from homology"/>
<dbReference type="CDD" id="cd19961">
    <property type="entry name" value="EcYidC-like_peri"/>
    <property type="match status" value="1"/>
</dbReference>
<dbReference type="NCBIfam" id="NF002353">
    <property type="entry name" value="PRK01318.1-4"/>
    <property type="match status" value="1"/>
</dbReference>
<evidence type="ECO:0000256" key="4">
    <source>
        <dbReference type="ARBA" id="ARBA00022448"/>
    </source>
</evidence>
<keyword evidence="7 13" id="KW-0653">Protein transport</keyword>
<dbReference type="Proteomes" id="UP000196655">
    <property type="component" value="Unassembled WGS sequence"/>
</dbReference>
<reference evidence="18" key="1">
    <citation type="submission" date="2017-05" db="EMBL/GenBank/DDBJ databases">
        <authorList>
            <person name="Macchi M."/>
            <person name="Festa S."/>
            <person name="Coppotelli B.M."/>
            <person name="Morelli I.S."/>
        </authorList>
    </citation>
    <scope>NUCLEOTIDE SEQUENCE [LARGE SCALE GENOMIC DNA]</scope>
    <source>
        <strain evidence="18">I</strain>
    </source>
</reference>
<feature type="region of interest" description="Disordered" evidence="14">
    <location>
        <begin position="571"/>
        <end position="607"/>
    </location>
</feature>
<comment type="similarity">
    <text evidence="2 13">Belongs to the OXA1/ALB3/YidC family. Type 1 subfamily.</text>
</comment>
<evidence type="ECO:0000313" key="18">
    <source>
        <dbReference type="Proteomes" id="UP000196655"/>
    </source>
</evidence>
<evidence type="ECO:0000256" key="14">
    <source>
        <dbReference type="SAM" id="MobiDB-lite"/>
    </source>
</evidence>
<evidence type="ECO:0000256" key="10">
    <source>
        <dbReference type="ARBA" id="ARBA00023186"/>
    </source>
</evidence>
<feature type="transmembrane region" description="Helical" evidence="13">
    <location>
        <begin position="432"/>
        <end position="455"/>
    </location>
</feature>
<comment type="caution">
    <text evidence="17">The sequence shown here is derived from an EMBL/GenBank/DDBJ whole genome shotgun (WGS) entry which is preliminary data.</text>
</comment>
<evidence type="ECO:0000259" key="16">
    <source>
        <dbReference type="Pfam" id="PF14849"/>
    </source>
</evidence>
<keyword evidence="18" id="KW-1185">Reference proteome</keyword>
<evidence type="ECO:0000256" key="9">
    <source>
        <dbReference type="ARBA" id="ARBA00023136"/>
    </source>
</evidence>
<protein>
    <recommendedName>
        <fullName evidence="3 13">Membrane protein insertase YidC</fullName>
    </recommendedName>
    <alternativeName>
        <fullName evidence="12 13">Foldase YidC</fullName>
    </alternativeName>
    <alternativeName>
        <fullName evidence="11 13">Membrane integrase YidC</fullName>
    </alternativeName>
    <alternativeName>
        <fullName evidence="13">Membrane protein YidC</fullName>
    </alternativeName>
</protein>
<evidence type="ECO:0000313" key="17">
    <source>
        <dbReference type="EMBL" id="OWJ66327.1"/>
    </source>
</evidence>
<feature type="region of interest" description="Disordered" evidence="14">
    <location>
        <begin position="30"/>
        <end position="66"/>
    </location>
</feature>
<dbReference type="PANTHER" id="PTHR12428">
    <property type="entry name" value="OXA1"/>
    <property type="match status" value="1"/>
</dbReference>
<dbReference type="EMBL" id="NHON01000025">
    <property type="protein sequence ID" value="OWJ66327.1"/>
    <property type="molecule type" value="Genomic_DNA"/>
</dbReference>
<evidence type="ECO:0000259" key="15">
    <source>
        <dbReference type="Pfam" id="PF02096"/>
    </source>
</evidence>
<keyword evidence="6 13" id="KW-0812">Transmembrane</keyword>
<dbReference type="Pfam" id="PF02096">
    <property type="entry name" value="60KD_IMP"/>
    <property type="match status" value="1"/>
</dbReference>
<comment type="function">
    <text evidence="13">Required for the insertion and/or proper folding and/or complex formation of integral membrane proteins into the membrane. Involved in integration of membrane proteins that insert both dependently and independently of the Sec translocase complex, as well as at least some lipoproteins. Aids folding of multispanning membrane proteins.</text>
</comment>
<comment type="subcellular location">
    <subcellularLocation>
        <location evidence="1">Cell inner membrane</location>
        <topology evidence="1">Multi-pass membrane protein</topology>
    </subcellularLocation>
    <subcellularLocation>
        <location evidence="13">Cell membrane</location>
        <topology evidence="13">Multi-pass membrane protein</topology>
    </subcellularLocation>
</comment>